<evidence type="ECO:0000259" key="1">
    <source>
        <dbReference type="Pfam" id="PF07969"/>
    </source>
</evidence>
<gene>
    <name evidence="2" type="ORF">EJN92_15650</name>
</gene>
<dbReference type="SUPFAM" id="SSF51556">
    <property type="entry name" value="Metallo-dependent hydrolases"/>
    <property type="match status" value="1"/>
</dbReference>
<dbReference type="PANTHER" id="PTHR22642">
    <property type="entry name" value="IMIDAZOLONEPROPIONASE"/>
    <property type="match status" value="1"/>
</dbReference>
<protein>
    <submittedName>
        <fullName evidence="2">Amidohydrolase</fullName>
    </submittedName>
</protein>
<dbReference type="Gene3D" id="2.30.40.10">
    <property type="entry name" value="Urease, subunit C, domain 1"/>
    <property type="match status" value="1"/>
</dbReference>
<dbReference type="Gene3D" id="3.10.310.70">
    <property type="match status" value="1"/>
</dbReference>
<reference evidence="2 3" key="1">
    <citation type="journal article" date="2011" name="Int. J. Syst. Evol. Microbiol.">
        <title>Description of Undibacterium oligocarboniphilum sp. nov., isolated from purified water, and Undibacterium pigrum strain CCUG 49012 as the type strain of Undibacterium parvum sp. nov., and emended descriptions of the genus Undibacterium and the species Undibacterium pigrum.</title>
        <authorList>
            <person name="Eder W."/>
            <person name="Wanner G."/>
            <person name="Ludwig W."/>
            <person name="Busse H.J."/>
            <person name="Ziemke-Kageler F."/>
            <person name="Lang E."/>
        </authorList>
    </citation>
    <scope>NUCLEOTIDE SEQUENCE [LARGE SCALE GENOMIC DNA]</scope>
    <source>
        <strain evidence="2 3">DSM 23061</strain>
    </source>
</reference>
<dbReference type="Proteomes" id="UP000275663">
    <property type="component" value="Chromosome"/>
</dbReference>
<dbReference type="Pfam" id="PF07969">
    <property type="entry name" value="Amidohydro_3"/>
    <property type="match status" value="1"/>
</dbReference>
<dbReference type="SUPFAM" id="SSF51338">
    <property type="entry name" value="Composite domain of metallo-dependent hydrolases"/>
    <property type="match status" value="1"/>
</dbReference>
<dbReference type="CDD" id="cd01300">
    <property type="entry name" value="YtcJ_like"/>
    <property type="match status" value="1"/>
</dbReference>
<accession>A0A3Q9BTN3</accession>
<keyword evidence="2" id="KW-0378">Hydrolase</keyword>
<dbReference type="InterPro" id="IPR032466">
    <property type="entry name" value="Metal_Hydrolase"/>
</dbReference>
<organism evidence="2 3">
    <name type="scientific">Undibacterium parvum</name>
    <dbReference type="NCBI Taxonomy" id="401471"/>
    <lineage>
        <taxon>Bacteria</taxon>
        <taxon>Pseudomonadati</taxon>
        <taxon>Pseudomonadota</taxon>
        <taxon>Betaproteobacteria</taxon>
        <taxon>Burkholderiales</taxon>
        <taxon>Oxalobacteraceae</taxon>
        <taxon>Undibacterium</taxon>
    </lineage>
</organism>
<dbReference type="KEGG" id="upv:EJN92_15650"/>
<dbReference type="GO" id="GO:0016810">
    <property type="term" value="F:hydrolase activity, acting on carbon-nitrogen (but not peptide) bonds"/>
    <property type="evidence" value="ECO:0007669"/>
    <property type="project" value="InterPro"/>
</dbReference>
<dbReference type="InterPro" id="IPR033932">
    <property type="entry name" value="YtcJ-like"/>
</dbReference>
<keyword evidence="3" id="KW-1185">Reference proteome</keyword>
<dbReference type="PANTHER" id="PTHR22642:SF2">
    <property type="entry name" value="PROTEIN LONG AFTER FAR-RED 3"/>
    <property type="match status" value="1"/>
</dbReference>
<evidence type="ECO:0000313" key="3">
    <source>
        <dbReference type="Proteomes" id="UP000275663"/>
    </source>
</evidence>
<dbReference type="InterPro" id="IPR013108">
    <property type="entry name" value="Amidohydro_3"/>
</dbReference>
<dbReference type="OrthoDB" id="9031471at2"/>
<name>A0A3Q9BTN3_9BURK</name>
<dbReference type="AlphaFoldDB" id="A0A3Q9BTN3"/>
<proteinExistence type="predicted"/>
<sequence>MKTHFNFSALRHSLTPPQLAQLAQIARLTQLALLALLLSACAKDNGPELIFHNGIVLTVNSKDEVVDAIAIRQGVIVALGRSADLLKLKTERTELHDLQGHTLMPGFVAAHEHPTLSAIFNAAVDLSGFSHQNNAQVWQALRLAVKNTPKGEWIYGAGLDPILVPDLQMPMRQALDLIAPDHPVVLAAQSLHSFWANSKAFEAAGINRETADPGAGAYYQRDLHGELSGFIAEGRAAAPLLKELKSPWKLFNRYSQVLDGLVARGYTSMASLGYNVPPLMARLASSKNFQPRIRQFFYLVEDELKYLPDAPAAAQQDPYFRVLGVKLWHDGSPYTGSMYTSAAYLDTPLAQALNIAPNSHGAAMIETTELQAKLEKYSRSGWQLAIHSQGDASNREVAAAIALNQAKPVADLPLRIEHSVLLPIDLMPRLAELRVTPSFHINHILYYGDALSASLIGPQMAQQVLPVKRAFELDMHPTLHADSPMFPPNAYSLMKTAITRKTSSGAHLNLEQAITIEQALRAMTINGAYQLGVADKTGSLEVGKWADLQIIKQNPYRTPTDALDRIELLSVYLAGRKQF</sequence>
<dbReference type="Gene3D" id="3.20.20.140">
    <property type="entry name" value="Metal-dependent hydrolases"/>
    <property type="match status" value="1"/>
</dbReference>
<dbReference type="EMBL" id="CP034464">
    <property type="protein sequence ID" value="AZP13303.1"/>
    <property type="molecule type" value="Genomic_DNA"/>
</dbReference>
<feature type="domain" description="Amidohydrolase 3" evidence="1">
    <location>
        <begin position="96"/>
        <end position="576"/>
    </location>
</feature>
<dbReference type="InterPro" id="IPR011059">
    <property type="entry name" value="Metal-dep_hydrolase_composite"/>
</dbReference>
<dbReference type="RefSeq" id="WP_126128676.1">
    <property type="nucleotide sequence ID" value="NZ_CP034464.1"/>
</dbReference>
<evidence type="ECO:0000313" key="2">
    <source>
        <dbReference type="EMBL" id="AZP13303.1"/>
    </source>
</evidence>